<dbReference type="VEuPathDB" id="FungiDB:YALI1_D09142g"/>
<proteinExistence type="predicted"/>
<organism evidence="2 3">
    <name type="scientific">Yarrowia lipolytica</name>
    <name type="common">Candida lipolytica</name>
    <dbReference type="NCBI Taxonomy" id="4952"/>
    <lineage>
        <taxon>Eukaryota</taxon>
        <taxon>Fungi</taxon>
        <taxon>Dikarya</taxon>
        <taxon>Ascomycota</taxon>
        <taxon>Saccharomycotina</taxon>
        <taxon>Dipodascomycetes</taxon>
        <taxon>Dipodascales</taxon>
        <taxon>Dipodascales incertae sedis</taxon>
        <taxon>Yarrowia</taxon>
    </lineage>
</organism>
<evidence type="ECO:0000313" key="3">
    <source>
        <dbReference type="Proteomes" id="UP000182444"/>
    </source>
</evidence>
<feature type="compositionally biased region" description="Basic and acidic residues" evidence="1">
    <location>
        <begin position="38"/>
        <end position="58"/>
    </location>
</feature>
<dbReference type="RefSeq" id="XP_068138740.1">
    <property type="nucleotide sequence ID" value="XM_068282639.1"/>
</dbReference>
<feature type="compositionally biased region" description="Polar residues" evidence="1">
    <location>
        <begin position="65"/>
        <end position="74"/>
    </location>
</feature>
<dbReference type="GeneID" id="94583254"/>
<gene>
    <name evidence="2" type="ORF">YALI1_D09142g</name>
</gene>
<evidence type="ECO:0000256" key="1">
    <source>
        <dbReference type="SAM" id="MobiDB-lite"/>
    </source>
</evidence>
<sequence length="83" mass="9615">MYYVLYMISVGLGDHYLSAPPNTTSTRPALHLLYHTLDDTNKTTDKKNKPHDKVTLPDRHRHRQPTSAQTQSTYDIHPPNHQH</sequence>
<dbReference type="Proteomes" id="UP000182444">
    <property type="component" value="Chromosome 1D"/>
</dbReference>
<evidence type="ECO:0000313" key="2">
    <source>
        <dbReference type="EMBL" id="AOW03709.1"/>
    </source>
</evidence>
<dbReference type="EMBL" id="CP017556">
    <property type="protein sequence ID" value="AOW03709.1"/>
    <property type="molecule type" value="Genomic_DNA"/>
</dbReference>
<feature type="region of interest" description="Disordered" evidence="1">
    <location>
        <begin position="38"/>
        <end position="83"/>
    </location>
</feature>
<reference evidence="2 3" key="1">
    <citation type="journal article" date="2016" name="PLoS ONE">
        <title>Sequence Assembly of Yarrowia lipolytica Strain W29/CLIB89 Shows Transposable Element Diversity.</title>
        <authorList>
            <person name="Magnan C."/>
            <person name="Yu J."/>
            <person name="Chang I."/>
            <person name="Jahn E."/>
            <person name="Kanomata Y."/>
            <person name="Wu J."/>
            <person name="Zeller M."/>
            <person name="Oakes M."/>
            <person name="Baldi P."/>
            <person name="Sandmeyer S."/>
        </authorList>
    </citation>
    <scope>NUCLEOTIDE SEQUENCE [LARGE SCALE GENOMIC DNA]</scope>
    <source>
        <strain evidence="3">CLIB89(W29)</strain>
    </source>
</reference>
<name>A0A1D8NDK7_YARLL</name>
<accession>A0A1D8NDK7</accession>
<dbReference type="AlphaFoldDB" id="A0A1D8NDK7"/>
<protein>
    <submittedName>
        <fullName evidence="2">Uncharacterized protein</fullName>
    </submittedName>
</protein>